<gene>
    <name evidence="2" type="ORF">LH706_22665</name>
    <name evidence="1" type="ORF">RUN215_v1_70006</name>
</gene>
<dbReference type="AlphaFoldDB" id="A0A0S4WNT8"/>
<reference evidence="1" key="1">
    <citation type="submission" date="2015-10" db="EMBL/GenBank/DDBJ databases">
        <authorList>
            <person name="Gilbert D.G."/>
        </authorList>
    </citation>
    <scope>NUCLEOTIDE SEQUENCE</scope>
    <source>
        <strain evidence="1">Phyl III-seqv23</strain>
    </source>
</reference>
<accession>A0A0S4WNT8</accession>
<geneLocation type="plasmid" evidence="2">
    <name>p1</name>
</geneLocation>
<evidence type="ECO:0000313" key="1">
    <source>
        <dbReference type="EMBL" id="CUV53066.1"/>
    </source>
</evidence>
<name>A0A0S4WNT8_RALSL</name>
<protein>
    <submittedName>
        <fullName evidence="1">Uncharacterized protein</fullName>
    </submittedName>
</protein>
<evidence type="ECO:0000313" key="2">
    <source>
        <dbReference type="EMBL" id="UZF16795.1"/>
    </source>
</evidence>
<keyword evidence="2" id="KW-0614">Plasmid</keyword>
<proteinExistence type="predicted"/>
<dbReference type="EMBL" id="LN899820">
    <property type="protein sequence ID" value="CUV53066.1"/>
    <property type="molecule type" value="Genomic_DNA"/>
</dbReference>
<dbReference type="InterPro" id="IPR046560">
    <property type="entry name" value="DUF6714"/>
</dbReference>
<organism evidence="1">
    <name type="scientific">Ralstonia solanacearum</name>
    <name type="common">Pseudomonas solanacearum</name>
    <dbReference type="NCBI Taxonomy" id="305"/>
    <lineage>
        <taxon>Bacteria</taxon>
        <taxon>Pseudomonadati</taxon>
        <taxon>Pseudomonadota</taxon>
        <taxon>Betaproteobacteria</taxon>
        <taxon>Burkholderiales</taxon>
        <taxon>Burkholderiaceae</taxon>
        <taxon>Ralstonia</taxon>
        <taxon>Ralstonia solanacearum species complex</taxon>
    </lineage>
</organism>
<sequence>MNKELLEKTIVDAFLDVDTPPDWALVRSNEGPEPANIERIFRGKRDWKDLEIHELDTEPALSLLSDEAWRYYLQAFIIYDIRGMISHEDVVFHLTNGFADADREELLNPRRYGARTRWDSAVFRCSVFSPKQVSAIVAYLNFKLEEEGERGYYAQVIREALANYWLGRT</sequence>
<dbReference type="Pfam" id="PF20461">
    <property type="entry name" value="DUF6714"/>
    <property type="match status" value="1"/>
</dbReference>
<reference evidence="2" key="2">
    <citation type="submission" date="2021-10" db="EMBL/GenBank/DDBJ databases">
        <title>Complete genome sequences of five Ralstonia solancearum strains isolated from sunflower.</title>
        <authorList>
            <person name="She X."/>
            <person name="He Z."/>
        </authorList>
    </citation>
    <scope>NUCLEOTIDE SEQUENCE</scope>
    <source>
        <strain evidence="2">RS638</strain>
        <plasmid evidence="2">p1</plasmid>
    </source>
</reference>
<dbReference type="EMBL" id="CP085044">
    <property type="protein sequence ID" value="UZF16795.1"/>
    <property type="molecule type" value="Genomic_DNA"/>
</dbReference>